<feature type="domain" description="Protein-PII uridylyltransferase N-terminal" evidence="1">
    <location>
        <begin position="35"/>
        <end position="172"/>
    </location>
</feature>
<name>I2Q398_9BACT</name>
<proteinExistence type="predicted"/>
<dbReference type="EMBL" id="JH600068">
    <property type="protein sequence ID" value="EIG54254.1"/>
    <property type="molecule type" value="Genomic_DNA"/>
</dbReference>
<organism evidence="3">
    <name type="scientific">Desulfovibrio sp. U5L</name>
    <dbReference type="NCBI Taxonomy" id="596152"/>
    <lineage>
        <taxon>Bacteria</taxon>
        <taxon>Pseudomonadati</taxon>
        <taxon>Thermodesulfobacteriota</taxon>
        <taxon>Desulfovibrionia</taxon>
        <taxon>Desulfovibrionales</taxon>
        <taxon>Desulfovibrionaceae</taxon>
        <taxon>Desulfovibrio</taxon>
    </lineage>
</organism>
<dbReference type="CDD" id="cd05401">
    <property type="entry name" value="NT_GlnE_GlnD_like"/>
    <property type="match status" value="1"/>
</dbReference>
<feature type="domain" description="DUF294" evidence="2">
    <location>
        <begin position="212"/>
        <end position="357"/>
    </location>
</feature>
<reference evidence="3" key="1">
    <citation type="submission" date="2011-11" db="EMBL/GenBank/DDBJ databases">
        <title>Improved High-Quality Draft sequence of Desulfovibrio sp. U5L.</title>
        <authorList>
            <consortium name="US DOE Joint Genome Institute"/>
            <person name="Lucas S."/>
            <person name="Han J."/>
            <person name="Lapidus A."/>
            <person name="Cheng J.-F."/>
            <person name="Goodwin L."/>
            <person name="Pitluck S."/>
            <person name="Peters L."/>
            <person name="Ovchinnikova G."/>
            <person name="Held B."/>
            <person name="Detter J.C."/>
            <person name="Han C."/>
            <person name="Tapia R."/>
            <person name="Land M."/>
            <person name="Hauser L."/>
            <person name="Kyrpides N."/>
            <person name="Ivanova N."/>
            <person name="Pagani I."/>
            <person name="Gabster J."/>
            <person name="Walker C."/>
            <person name="Stolyar S."/>
            <person name="Stahl D."/>
            <person name="Arkin A."/>
            <person name="Dehal P."/>
            <person name="Hazen T."/>
            <person name="Woyke T."/>
        </authorList>
    </citation>
    <scope>NUCLEOTIDE SEQUENCE [LARGE SCALE GENOMIC DNA]</scope>
    <source>
        <strain evidence="3">U5L</strain>
    </source>
</reference>
<dbReference type="InterPro" id="IPR018821">
    <property type="entry name" value="DUF294_put_nucleoTrafse_sb-bd"/>
</dbReference>
<gene>
    <name evidence="3" type="ORF">DesU5LDRAFT_2598</name>
</gene>
<dbReference type="GO" id="GO:0008773">
    <property type="term" value="F:[protein-PII] uridylyltransferase activity"/>
    <property type="evidence" value="ECO:0007669"/>
    <property type="project" value="InterPro"/>
</dbReference>
<protein>
    <submittedName>
        <fullName evidence="3">Putative signal-transduction protein containing cAMP-binding and CBS domains</fullName>
    </submittedName>
</protein>
<dbReference type="AlphaFoldDB" id="I2Q398"/>
<dbReference type="HOGENOM" id="CLU_027866_2_1_7"/>
<evidence type="ECO:0000259" key="2">
    <source>
        <dbReference type="Pfam" id="PF10335"/>
    </source>
</evidence>
<dbReference type="eggNOG" id="COG2905">
    <property type="taxonomic scope" value="Bacteria"/>
</dbReference>
<dbReference type="Pfam" id="PF03445">
    <property type="entry name" value="DUF294"/>
    <property type="match status" value="1"/>
</dbReference>
<evidence type="ECO:0000259" key="1">
    <source>
        <dbReference type="Pfam" id="PF03445"/>
    </source>
</evidence>
<accession>I2Q398</accession>
<dbReference type="OrthoDB" id="9808528at2"/>
<evidence type="ECO:0000313" key="3">
    <source>
        <dbReference type="EMBL" id="EIG54254.1"/>
    </source>
</evidence>
<dbReference type="Pfam" id="PF10335">
    <property type="entry name" value="DUF294_C"/>
    <property type="match status" value="1"/>
</dbReference>
<dbReference type="InterPro" id="IPR005105">
    <property type="entry name" value="GlnD_Uridyltrans_N"/>
</dbReference>
<dbReference type="STRING" id="596152.DesU5LDRAFT_2598"/>
<sequence length="363" mass="38096">MEVEVVEKERDAGELVRALEMARDPEDLAGLVGAIRRLVASLAGAGGDGVRVGRLASRLYDGLLVRAAWLARDGPKGEGGLPPGCALAVLGSQGRREQFLATDQDNALILGKEDDGAGEADRYAPFAARLSAILRAAGLPPCPKGIMAATPAWRKSVAAWRADIDVAAARPDAAAVLFVSLLADLRSVAGDPALVPAVARHLALRLAEAPLLTRGLAREALNFGPPRFFFGHLPVELFRFGAPLVDLKRAAVFPLTIGVKALALDAGLAATGATGTDERLAGLAERGVLGEGLAARLGAALSRIQSVRLLAQAEAFAHGRPPDNRVDLGRLDTDTVHGLREALHAIGELRAILEHHFGLRYLT</sequence>